<sequence length="433" mass="49089">MAKFAIPQSATCLVEVSESKLDLRSEAEILEELHSFRPVTSERNVWAFWDKGIDVMYPSYHHTVINWVRKLGPEWTVRVLDVVEGSPNNVYKFLDEAWFPECFLNKTMDGSHASQHTANLVRLPLLVEYGGVWMDVGNILHTHLDQLFWDRMTAPGSPYELSLWITSGVITKRWGCFPNFIIASRKGCAFIRNWHNCYKELWKGKTNCIGFHKHPLIQDIGLADGSVVFGDPQHNLYSMEDVSDYGAHMLIGERISNLLDVATGWNGREFFETKALLSEGIRGSSLGALVSGVFDGQREAEFFTTPLDEVDEEKRHAAESFIVQMLEDAYICKVFHNPLADPVVGPLAFGDLIKREEFRDADHRPGTFGEMYRFGTVHWRSEREVEYLTPQPAEIEIIRATVTASSQKSNPQNVEGKCLDGRHDSGVSMAMVK</sequence>
<accession>A0ACC0VEW2</accession>
<keyword evidence="2" id="KW-1185">Reference proteome</keyword>
<proteinExistence type="predicted"/>
<dbReference type="EMBL" id="CM047940">
    <property type="protein sequence ID" value="KAI9904966.1"/>
    <property type="molecule type" value="Genomic_DNA"/>
</dbReference>
<comment type="caution">
    <text evidence="1">The sequence shown here is derived from an EMBL/GenBank/DDBJ whole genome shotgun (WGS) entry which is preliminary data.</text>
</comment>
<evidence type="ECO:0000313" key="1">
    <source>
        <dbReference type="EMBL" id="KAI9904966.1"/>
    </source>
</evidence>
<reference evidence="1" key="1">
    <citation type="submission" date="2022-10" db="EMBL/GenBank/DDBJ databases">
        <title>Complete Genome of Trichothecium roseum strain YXFP-22015, a Plant Pathogen Isolated from Citrus.</title>
        <authorList>
            <person name="Wang Y."/>
            <person name="Zhu L."/>
        </authorList>
    </citation>
    <scope>NUCLEOTIDE SEQUENCE</scope>
    <source>
        <strain evidence="1">YXFP-22015</strain>
    </source>
</reference>
<organism evidence="1 2">
    <name type="scientific">Trichothecium roseum</name>
    <dbReference type="NCBI Taxonomy" id="47278"/>
    <lineage>
        <taxon>Eukaryota</taxon>
        <taxon>Fungi</taxon>
        <taxon>Dikarya</taxon>
        <taxon>Ascomycota</taxon>
        <taxon>Pezizomycotina</taxon>
        <taxon>Sordariomycetes</taxon>
        <taxon>Hypocreomycetidae</taxon>
        <taxon>Hypocreales</taxon>
        <taxon>Hypocreales incertae sedis</taxon>
        <taxon>Trichothecium</taxon>
    </lineage>
</organism>
<evidence type="ECO:0000313" key="2">
    <source>
        <dbReference type="Proteomes" id="UP001163324"/>
    </source>
</evidence>
<protein>
    <submittedName>
        <fullName evidence="1">Uncharacterized protein</fullName>
    </submittedName>
</protein>
<name>A0ACC0VEW2_9HYPO</name>
<dbReference type="Proteomes" id="UP001163324">
    <property type="component" value="Chromosome 1"/>
</dbReference>
<gene>
    <name evidence="1" type="ORF">N3K66_001495</name>
</gene>